<evidence type="ECO:0000259" key="4">
    <source>
        <dbReference type="PROSITE" id="PS01124"/>
    </source>
</evidence>
<reference evidence="5 6" key="1">
    <citation type="submission" date="2015-01" db="EMBL/GenBank/DDBJ databases">
        <authorList>
            <person name="Aslett A.Martin."/>
            <person name="De Silva Nishadi"/>
        </authorList>
    </citation>
    <scope>NUCLEOTIDE SEQUENCE [LARGE SCALE GENOMIC DNA]</scope>
    <source>
        <strain evidence="5 6">R28058</strain>
    </source>
</reference>
<dbReference type="EMBL" id="CEKZ01000003">
    <property type="protein sequence ID" value="CEQ03484.1"/>
    <property type="molecule type" value="Genomic_DNA"/>
</dbReference>
<sequence>MNSIICERRVYSDKNKIHAHSYGQLILPIKGNLNIETSEKSLSLGDEHIFFLPPNCEHLFNANKINEFLVLDIPKNYLKNNDMDKIIGGKEIIFDDKWNAIRHLFLSEINNKSSSSINNLFLYCYELMMSENTFSSVKYIDEHYSEDIDLKKLAEIEHYNSNYYIEWFKNNMGISPGEYIKKLRINKSKELLLNTDLTILQIGESVGYKYNSSFTRAFKDIENITPKEFRLHSK</sequence>
<evidence type="ECO:0000313" key="6">
    <source>
        <dbReference type="Proteomes" id="UP000049127"/>
    </source>
</evidence>
<feature type="domain" description="HTH araC/xylS-type" evidence="4">
    <location>
        <begin position="134"/>
        <end position="232"/>
    </location>
</feature>
<dbReference type="Proteomes" id="UP000049127">
    <property type="component" value="Unassembled WGS sequence"/>
</dbReference>
<dbReference type="SUPFAM" id="SSF46689">
    <property type="entry name" value="Homeodomain-like"/>
    <property type="match status" value="2"/>
</dbReference>
<dbReference type="RefSeq" id="WP_055341800.1">
    <property type="nucleotide sequence ID" value="NZ_CDNE01000003.1"/>
</dbReference>
<dbReference type="PANTHER" id="PTHR43280:SF26">
    <property type="entry name" value="ARAC-FAMILY TRANSCRIPTIONAL REGULATOR"/>
    <property type="match status" value="1"/>
</dbReference>
<keyword evidence="1" id="KW-0805">Transcription regulation</keyword>
<dbReference type="InterPro" id="IPR009057">
    <property type="entry name" value="Homeodomain-like_sf"/>
</dbReference>
<evidence type="ECO:0000256" key="1">
    <source>
        <dbReference type="ARBA" id="ARBA00023015"/>
    </source>
</evidence>
<name>A0A0C7RQL8_PARSO</name>
<dbReference type="PROSITE" id="PS01124">
    <property type="entry name" value="HTH_ARAC_FAMILY_2"/>
    <property type="match status" value="1"/>
</dbReference>
<dbReference type="Gene3D" id="1.10.10.60">
    <property type="entry name" value="Homeodomain-like"/>
    <property type="match status" value="2"/>
</dbReference>
<dbReference type="Pfam" id="PF12833">
    <property type="entry name" value="HTH_18"/>
    <property type="match status" value="1"/>
</dbReference>
<dbReference type="AlphaFoldDB" id="A0A0C7RQL8"/>
<protein>
    <submittedName>
        <fullName evidence="5">AraC family transcriptional regulator</fullName>
    </submittedName>
</protein>
<dbReference type="OrthoDB" id="3177689at2"/>
<accession>A0A0C7RQL8</accession>
<organism evidence="5 6">
    <name type="scientific">Paraclostridium sordellii</name>
    <name type="common">Clostridium sordellii</name>
    <dbReference type="NCBI Taxonomy" id="1505"/>
    <lineage>
        <taxon>Bacteria</taxon>
        <taxon>Bacillati</taxon>
        <taxon>Bacillota</taxon>
        <taxon>Clostridia</taxon>
        <taxon>Peptostreptococcales</taxon>
        <taxon>Peptostreptococcaceae</taxon>
        <taxon>Paraclostridium</taxon>
    </lineage>
</organism>
<evidence type="ECO:0000313" key="5">
    <source>
        <dbReference type="EMBL" id="CEQ03484.1"/>
    </source>
</evidence>
<dbReference type="SMART" id="SM00342">
    <property type="entry name" value="HTH_ARAC"/>
    <property type="match status" value="1"/>
</dbReference>
<keyword evidence="3" id="KW-0804">Transcription</keyword>
<evidence type="ECO:0000256" key="3">
    <source>
        <dbReference type="ARBA" id="ARBA00023163"/>
    </source>
</evidence>
<dbReference type="InterPro" id="IPR018060">
    <property type="entry name" value="HTH_AraC"/>
</dbReference>
<dbReference type="PANTHER" id="PTHR43280">
    <property type="entry name" value="ARAC-FAMILY TRANSCRIPTIONAL REGULATOR"/>
    <property type="match status" value="1"/>
</dbReference>
<dbReference type="GO" id="GO:0003700">
    <property type="term" value="F:DNA-binding transcription factor activity"/>
    <property type="evidence" value="ECO:0007669"/>
    <property type="project" value="InterPro"/>
</dbReference>
<dbReference type="InterPro" id="IPR018062">
    <property type="entry name" value="HTH_AraC-typ_CS"/>
</dbReference>
<gene>
    <name evidence="5" type="primary">melR_2</name>
    <name evidence="5" type="ORF">R28058_12171</name>
</gene>
<evidence type="ECO:0000256" key="2">
    <source>
        <dbReference type="ARBA" id="ARBA00023125"/>
    </source>
</evidence>
<dbReference type="PROSITE" id="PS00041">
    <property type="entry name" value="HTH_ARAC_FAMILY_1"/>
    <property type="match status" value="1"/>
</dbReference>
<proteinExistence type="predicted"/>
<dbReference type="GO" id="GO:0043565">
    <property type="term" value="F:sequence-specific DNA binding"/>
    <property type="evidence" value="ECO:0007669"/>
    <property type="project" value="InterPro"/>
</dbReference>
<keyword evidence="2" id="KW-0238">DNA-binding</keyword>